<dbReference type="EMBL" id="JAALFE010000003">
    <property type="protein sequence ID" value="NGQ90069.1"/>
    <property type="molecule type" value="Genomic_DNA"/>
</dbReference>
<comment type="caution">
    <text evidence="1">The sequence shown here is derived from an EMBL/GenBank/DDBJ whole genome shotgun (WGS) entry which is preliminary data.</text>
</comment>
<dbReference type="Proteomes" id="UP000474758">
    <property type="component" value="Unassembled WGS sequence"/>
</dbReference>
<protein>
    <recommendedName>
        <fullName evidence="3">Flagellar protein FliS</fullName>
    </recommendedName>
</protein>
<accession>A0A6M1TJH1</accession>
<gene>
    <name evidence="1" type="ORF">G5V65_04115</name>
</gene>
<sequence length="105" mass="10953">MTAPLALPAGDAATIELSVLSGRLQTAVQQDDIVQTLVTTAALDRMIRCLGPHQQAAADHARGIVLQAIETLQEAVHRGRQAELQSRASRASQVGAAYATAAAAR</sequence>
<name>A0A6M1TJH1_9RHOB</name>
<reference evidence="1 2" key="1">
    <citation type="submission" date="2020-02" db="EMBL/GenBank/DDBJ databases">
        <title>Rhodobacter translucens sp. nov., a novel bacterium isolated from activated sludge.</title>
        <authorList>
            <person name="Liu J."/>
        </authorList>
    </citation>
    <scope>NUCLEOTIDE SEQUENCE [LARGE SCALE GENOMIC DNA]</scope>
    <source>
        <strain evidence="1 2">HX-7-19</strain>
    </source>
</reference>
<evidence type="ECO:0008006" key="3">
    <source>
        <dbReference type="Google" id="ProtNLM"/>
    </source>
</evidence>
<dbReference type="AlphaFoldDB" id="A0A6M1TJH1"/>
<keyword evidence="2" id="KW-1185">Reference proteome</keyword>
<evidence type="ECO:0000313" key="1">
    <source>
        <dbReference type="EMBL" id="NGQ90069.1"/>
    </source>
</evidence>
<dbReference type="RefSeq" id="WP_165047307.1">
    <property type="nucleotide sequence ID" value="NZ_JAALFE010000003.1"/>
</dbReference>
<organism evidence="1 2">
    <name type="scientific">Paragemmobacter kunshanensis</name>
    <dbReference type="NCBI Taxonomy" id="2583234"/>
    <lineage>
        <taxon>Bacteria</taxon>
        <taxon>Pseudomonadati</taxon>
        <taxon>Pseudomonadota</taxon>
        <taxon>Alphaproteobacteria</taxon>
        <taxon>Rhodobacterales</taxon>
        <taxon>Paracoccaceae</taxon>
        <taxon>Paragemmobacter</taxon>
    </lineage>
</organism>
<proteinExistence type="predicted"/>
<evidence type="ECO:0000313" key="2">
    <source>
        <dbReference type="Proteomes" id="UP000474758"/>
    </source>
</evidence>